<feature type="region of interest" description="Disordered" evidence="6">
    <location>
        <begin position="601"/>
        <end position="642"/>
    </location>
</feature>
<dbReference type="eggNOG" id="KOG2177">
    <property type="taxonomic scope" value="Eukaryota"/>
</dbReference>
<evidence type="ECO:0000313" key="9">
    <source>
        <dbReference type="EMBL" id="CAD5231538.1"/>
    </source>
</evidence>
<feature type="domain" description="RING-type" evidence="7">
    <location>
        <begin position="16"/>
        <end position="50"/>
    </location>
</feature>
<evidence type="ECO:0000256" key="2">
    <source>
        <dbReference type="ARBA" id="ARBA00022723"/>
    </source>
</evidence>
<keyword evidence="2" id="KW-0479">Metal-binding</keyword>
<dbReference type="InterPro" id="IPR013083">
    <property type="entry name" value="Znf_RING/FYVE/PHD"/>
</dbReference>
<keyword evidence="4" id="KW-0862">Zinc</keyword>
<evidence type="ECO:0000256" key="3">
    <source>
        <dbReference type="ARBA" id="ARBA00022771"/>
    </source>
</evidence>
<reference evidence="13" key="1">
    <citation type="submission" date="2016-11" db="UniProtKB">
        <authorList>
            <consortium name="WormBaseParasite"/>
        </authorList>
    </citation>
    <scope>IDENTIFICATION</scope>
</reference>
<keyword evidence="12" id="KW-1185">Reference proteome</keyword>
<dbReference type="PANTHER" id="PTHR22635">
    <property type="entry name" value="RING FINGER PROTEIN 207"/>
    <property type="match status" value="1"/>
</dbReference>
<dbReference type="GO" id="GO:0044325">
    <property type="term" value="F:transmembrane transporter binding"/>
    <property type="evidence" value="ECO:0007669"/>
    <property type="project" value="TreeGrafter"/>
</dbReference>
<name>A0A1I7RSV2_BURXY</name>
<dbReference type="Gene3D" id="3.30.160.60">
    <property type="entry name" value="Classic Zinc Finger"/>
    <property type="match status" value="1"/>
</dbReference>
<proteinExistence type="predicted"/>
<dbReference type="PROSITE" id="PS50089">
    <property type="entry name" value="ZF_RING_2"/>
    <property type="match status" value="1"/>
</dbReference>
<dbReference type="Proteomes" id="UP000095284">
    <property type="component" value="Unplaced"/>
</dbReference>
<feature type="compositionally biased region" description="Polar residues" evidence="6">
    <location>
        <begin position="739"/>
        <end position="753"/>
    </location>
</feature>
<evidence type="ECO:0000256" key="4">
    <source>
        <dbReference type="ARBA" id="ARBA00022833"/>
    </source>
</evidence>
<evidence type="ECO:0000256" key="1">
    <source>
        <dbReference type="ARBA" id="ARBA00021526"/>
    </source>
</evidence>
<reference evidence="10" key="2">
    <citation type="submission" date="2020-08" db="EMBL/GenBank/DDBJ databases">
        <authorList>
            <person name="Kikuchi T."/>
        </authorList>
    </citation>
    <scope>NUCLEOTIDE SEQUENCE</scope>
    <source>
        <strain evidence="9">Ka4C1</strain>
    </source>
</reference>
<dbReference type="GO" id="GO:0008270">
    <property type="term" value="F:zinc ion binding"/>
    <property type="evidence" value="ECO:0007669"/>
    <property type="project" value="UniProtKB-KW"/>
</dbReference>
<dbReference type="WBParaSite" id="BXY_0380600.1">
    <property type="protein sequence ID" value="BXY_0380600.1"/>
    <property type="gene ID" value="BXY_0380600"/>
</dbReference>
<dbReference type="SMART" id="SM00336">
    <property type="entry name" value="BBOX"/>
    <property type="match status" value="1"/>
</dbReference>
<sequence length="788" mass="89193">MGENAIISSELNPLKCAKCLQELNKPIRLPCQHCYCMECIRYNTECPTCSLPFDSNILKIDPILNYLLDSAKELTEPCANCDQCRHPMFFCETCQQPLCHECRLSTHQAKIFSSHQILPLEESGRLRGNLQCKEHKSPYVLFCSESKSLMCIECFNGSSVDKRNHFLSIEVAHKSCQDRLNESVKLLKSFQNDLKEQIEVRKSAQEQVHMNSDNIQKEIEEQYEIMVEKIKAVKMRVIERVKMTENDKTNQIAKQIKTLINIEAPIKLNLLSASVFCSYASQLDLLHSFSSILDNIKLILAQKMEKIPSDGFGTVNFVGQFVSSVENELDFPKPQASHTLQQSVNQLSLQLFNNNLNEVEEDSESSKGSYASYAFRNMILRDPSCVLEYGSTTFNEQLQRVENPLKDFVNERNHISNTLLEVQRDITKRRCIVDKTLIEELTSSCESLNARLDGHLQVVDEVEGVLQDLWMEQFDLLRRQNAIFQQKKEELASLQRFSQQILDAVVKVKTVSKFLSSVISVVDERRSGTTAIPPMEQICMQILTLSPDSKQRCEAIEKEEENRRLAKEKEKLLTQKEVRQLPKNLKETPKKARPVSMIMIENSRDRQPVPLILKKKKRTKRNSQSDESSGIRSPSPKGLFSSATSLDTISLNAGGFYSPTSLSPVPQKEKPITEEMVRSTIKTKLESPTIPGPSMTSPPVSPIVKPKPQIPLPPITPPRLEMRPPPPPPSPKIPDGGSNAISSRPETPKTPKSLQYGASLGGNTPSEETIKAREMLLQSIKERVKRID</sequence>
<dbReference type="Pfam" id="PF00643">
    <property type="entry name" value="zf-B_box"/>
    <property type="match status" value="1"/>
</dbReference>
<gene>
    <name evidence="9" type="ORF">BXYJ_LOCUS11634</name>
</gene>
<feature type="region of interest" description="Disordered" evidence="6">
    <location>
        <begin position="683"/>
        <end position="770"/>
    </location>
</feature>
<evidence type="ECO:0000259" key="8">
    <source>
        <dbReference type="PROSITE" id="PS50119"/>
    </source>
</evidence>
<evidence type="ECO:0000313" key="11">
    <source>
        <dbReference type="Proteomes" id="UP000095284"/>
    </source>
</evidence>
<evidence type="ECO:0000259" key="7">
    <source>
        <dbReference type="PROSITE" id="PS50089"/>
    </source>
</evidence>
<keyword evidence="3 5" id="KW-0863">Zinc-finger</keyword>
<dbReference type="InterPro" id="IPR000315">
    <property type="entry name" value="Znf_B-box"/>
</dbReference>
<evidence type="ECO:0000256" key="6">
    <source>
        <dbReference type="SAM" id="MobiDB-lite"/>
    </source>
</evidence>
<evidence type="ECO:0000256" key="5">
    <source>
        <dbReference type="PROSITE-ProRule" id="PRU00024"/>
    </source>
</evidence>
<dbReference type="EMBL" id="CAJFCV020000005">
    <property type="protein sequence ID" value="CAG9122792.1"/>
    <property type="molecule type" value="Genomic_DNA"/>
</dbReference>
<dbReference type="CDD" id="cd16449">
    <property type="entry name" value="RING-HC"/>
    <property type="match status" value="1"/>
</dbReference>
<evidence type="ECO:0000313" key="12">
    <source>
        <dbReference type="Proteomes" id="UP000659654"/>
    </source>
</evidence>
<evidence type="ECO:0000313" key="10">
    <source>
        <dbReference type="EMBL" id="CAG9122792.1"/>
    </source>
</evidence>
<dbReference type="EMBL" id="CAJFDI010000005">
    <property type="protein sequence ID" value="CAD5231538.1"/>
    <property type="molecule type" value="Genomic_DNA"/>
</dbReference>
<dbReference type="Proteomes" id="UP000659654">
    <property type="component" value="Unassembled WGS sequence"/>
</dbReference>
<feature type="compositionally biased region" description="Pro residues" evidence="6">
    <location>
        <begin position="708"/>
        <end position="732"/>
    </location>
</feature>
<dbReference type="OrthoDB" id="9049620at2759"/>
<organism evidence="11 13">
    <name type="scientific">Bursaphelenchus xylophilus</name>
    <name type="common">Pinewood nematode worm</name>
    <name type="synonym">Aphelenchoides xylophilus</name>
    <dbReference type="NCBI Taxonomy" id="6326"/>
    <lineage>
        <taxon>Eukaryota</taxon>
        <taxon>Metazoa</taxon>
        <taxon>Ecdysozoa</taxon>
        <taxon>Nematoda</taxon>
        <taxon>Chromadorea</taxon>
        <taxon>Rhabditida</taxon>
        <taxon>Tylenchina</taxon>
        <taxon>Tylenchomorpha</taxon>
        <taxon>Aphelenchoidea</taxon>
        <taxon>Aphelenchoididae</taxon>
        <taxon>Bursaphelenchus</taxon>
    </lineage>
</organism>
<dbReference type="SUPFAM" id="SSF57850">
    <property type="entry name" value="RING/U-box"/>
    <property type="match status" value="1"/>
</dbReference>
<feature type="domain" description="B box-type" evidence="8">
    <location>
        <begin position="73"/>
        <end position="120"/>
    </location>
</feature>
<dbReference type="Proteomes" id="UP000582659">
    <property type="component" value="Unassembled WGS sequence"/>
</dbReference>
<dbReference type="PANTHER" id="PTHR22635:SF0">
    <property type="entry name" value="RING FINGER PROTEIN 207"/>
    <property type="match status" value="1"/>
</dbReference>
<dbReference type="InterPro" id="IPR039320">
    <property type="entry name" value="RNF207"/>
</dbReference>
<dbReference type="CDD" id="cd19814">
    <property type="entry name" value="Bbox1_RNF207-like"/>
    <property type="match status" value="1"/>
</dbReference>
<protein>
    <recommendedName>
        <fullName evidence="1">RING finger protein 207</fullName>
    </recommendedName>
</protein>
<dbReference type="GO" id="GO:0048471">
    <property type="term" value="C:perinuclear region of cytoplasm"/>
    <property type="evidence" value="ECO:0007669"/>
    <property type="project" value="TreeGrafter"/>
</dbReference>
<dbReference type="AlphaFoldDB" id="A0A1I7RSV2"/>
<accession>A0A1I7RSV2</accession>
<dbReference type="SMART" id="SM00184">
    <property type="entry name" value="RING"/>
    <property type="match status" value="1"/>
</dbReference>
<dbReference type="PROSITE" id="PS00518">
    <property type="entry name" value="ZF_RING_1"/>
    <property type="match status" value="1"/>
</dbReference>
<dbReference type="SUPFAM" id="SSF57845">
    <property type="entry name" value="B-box zinc-binding domain"/>
    <property type="match status" value="1"/>
</dbReference>
<dbReference type="InterPro" id="IPR001841">
    <property type="entry name" value="Znf_RING"/>
</dbReference>
<dbReference type="PROSITE" id="PS50119">
    <property type="entry name" value="ZF_BBOX"/>
    <property type="match status" value="1"/>
</dbReference>
<evidence type="ECO:0000313" key="13">
    <source>
        <dbReference type="WBParaSite" id="BXY_0380600.1"/>
    </source>
</evidence>
<dbReference type="InterPro" id="IPR017907">
    <property type="entry name" value="Znf_RING_CS"/>
</dbReference>
<dbReference type="Gene3D" id="3.30.40.10">
    <property type="entry name" value="Zinc/RING finger domain, C3HC4 (zinc finger)"/>
    <property type="match status" value="1"/>
</dbReference>
<dbReference type="Gene3D" id="1.20.58.1540">
    <property type="entry name" value="Actin interacting protein 3, C-terminal domain"/>
    <property type="match status" value="1"/>
</dbReference>
<dbReference type="GO" id="GO:0030544">
    <property type="term" value="F:Hsp70 protein binding"/>
    <property type="evidence" value="ECO:0007669"/>
    <property type="project" value="InterPro"/>
</dbReference>